<dbReference type="PROSITE" id="PS51724">
    <property type="entry name" value="SPOR"/>
    <property type="match status" value="1"/>
</dbReference>
<dbReference type="SUPFAM" id="SSF110997">
    <property type="entry name" value="Sporulation related repeat"/>
    <property type="match status" value="1"/>
</dbReference>
<dbReference type="PATRIC" id="fig|284581.3.peg.444"/>
<dbReference type="InterPro" id="IPR036680">
    <property type="entry name" value="SPOR-like_sf"/>
</dbReference>
<evidence type="ECO:0000313" key="4">
    <source>
        <dbReference type="Proteomes" id="UP000037558"/>
    </source>
</evidence>
<accession>A0A0M0LH31</accession>
<dbReference type="EMBL" id="LILC01000002">
    <property type="protein sequence ID" value="KOO50364.1"/>
    <property type="molecule type" value="Genomic_DNA"/>
</dbReference>
<evidence type="ECO:0000256" key="1">
    <source>
        <dbReference type="SAM" id="MobiDB-lite"/>
    </source>
</evidence>
<dbReference type="Proteomes" id="UP000037558">
    <property type="component" value="Unassembled WGS sequence"/>
</dbReference>
<dbReference type="PROSITE" id="PS51257">
    <property type="entry name" value="PROKAR_LIPOPROTEIN"/>
    <property type="match status" value="1"/>
</dbReference>
<gene>
    <name evidence="3" type="ORF">AMD01_00985</name>
</gene>
<reference evidence="4" key="1">
    <citation type="submission" date="2015-08" db="EMBL/GenBank/DDBJ databases">
        <title>Fjat-14210 dsm16467.</title>
        <authorList>
            <person name="Liu B."/>
            <person name="Wang J."/>
            <person name="Zhu Y."/>
            <person name="Liu G."/>
            <person name="Chen Q."/>
            <person name="Chen Z."/>
            <person name="Lan J."/>
            <person name="Che J."/>
            <person name="Ge C."/>
            <person name="Shi H."/>
            <person name="Pan Z."/>
            <person name="Liu X."/>
        </authorList>
    </citation>
    <scope>NUCLEOTIDE SEQUENCE [LARGE SCALE GENOMIC DNA]</scope>
    <source>
        <strain evidence="4">DSM 16467</strain>
    </source>
</reference>
<dbReference type="GO" id="GO:0042834">
    <property type="term" value="F:peptidoglycan binding"/>
    <property type="evidence" value="ECO:0007669"/>
    <property type="project" value="InterPro"/>
</dbReference>
<organism evidence="3 4">
    <name type="scientific">Priestia koreensis</name>
    <dbReference type="NCBI Taxonomy" id="284581"/>
    <lineage>
        <taxon>Bacteria</taxon>
        <taxon>Bacillati</taxon>
        <taxon>Bacillota</taxon>
        <taxon>Bacilli</taxon>
        <taxon>Bacillales</taxon>
        <taxon>Bacillaceae</taxon>
        <taxon>Priestia</taxon>
    </lineage>
</organism>
<evidence type="ECO:0000259" key="2">
    <source>
        <dbReference type="PROSITE" id="PS51724"/>
    </source>
</evidence>
<feature type="compositionally biased region" description="Basic and acidic residues" evidence="1">
    <location>
        <begin position="29"/>
        <end position="42"/>
    </location>
</feature>
<feature type="domain" description="SPOR" evidence="2">
    <location>
        <begin position="113"/>
        <end position="187"/>
    </location>
</feature>
<proteinExistence type="predicted"/>
<feature type="region of interest" description="Disordered" evidence="1">
    <location>
        <begin position="29"/>
        <end position="113"/>
    </location>
</feature>
<protein>
    <recommendedName>
        <fullName evidence="2">SPOR domain-containing protein</fullName>
    </recommendedName>
</protein>
<comment type="caution">
    <text evidence="3">The sequence shown here is derived from an EMBL/GenBank/DDBJ whole genome shotgun (WGS) entry which is preliminary data.</text>
</comment>
<dbReference type="Gene3D" id="3.30.70.1070">
    <property type="entry name" value="Sporulation related repeat"/>
    <property type="match status" value="1"/>
</dbReference>
<evidence type="ECO:0000313" key="3">
    <source>
        <dbReference type="EMBL" id="KOO50364.1"/>
    </source>
</evidence>
<dbReference type="AlphaFoldDB" id="A0A0M0LH31"/>
<name>A0A0M0LH31_9BACI</name>
<feature type="compositionally biased region" description="Acidic residues" evidence="1">
    <location>
        <begin position="54"/>
        <end position="105"/>
    </location>
</feature>
<dbReference type="InterPro" id="IPR007730">
    <property type="entry name" value="SPOR-like_dom"/>
</dbReference>
<sequence>MKKELLFVASVAMVMGLAGCGSTTVYVTDESKTEASVTKEENDTSVEVTPPDESISDEDVSPPENEDEVYSEEDWTTDESVDGVSDWVDEEDAEESEWTEDEEVSEGGAAASASSDKLYRIQAGVFSDNKRAVVIQNEILQSGLEAVVTEIDGQFVVYAGAFREKANADQRVQALKDAGFDVFMKYE</sequence>
<dbReference type="OrthoDB" id="9763643at2"/>
<keyword evidence="4" id="KW-1185">Reference proteome</keyword>